<protein>
    <submittedName>
        <fullName evidence="1">Uncharacterized protein</fullName>
    </submittedName>
</protein>
<dbReference type="AlphaFoldDB" id="A0A8S9HZR9"/>
<gene>
    <name evidence="1" type="ORF">F2Q70_00016201</name>
</gene>
<organism evidence="1">
    <name type="scientific">Brassica cretica</name>
    <name type="common">Mustard</name>
    <dbReference type="NCBI Taxonomy" id="69181"/>
    <lineage>
        <taxon>Eukaryota</taxon>
        <taxon>Viridiplantae</taxon>
        <taxon>Streptophyta</taxon>
        <taxon>Embryophyta</taxon>
        <taxon>Tracheophyta</taxon>
        <taxon>Spermatophyta</taxon>
        <taxon>Magnoliopsida</taxon>
        <taxon>eudicotyledons</taxon>
        <taxon>Gunneridae</taxon>
        <taxon>Pentapetalae</taxon>
        <taxon>rosids</taxon>
        <taxon>malvids</taxon>
        <taxon>Brassicales</taxon>
        <taxon>Brassicaceae</taxon>
        <taxon>Brassiceae</taxon>
        <taxon>Brassica</taxon>
    </lineage>
</organism>
<reference evidence="1" key="1">
    <citation type="submission" date="2019-12" db="EMBL/GenBank/DDBJ databases">
        <title>Genome sequencing and annotation of Brassica cretica.</title>
        <authorList>
            <person name="Studholme D.J."/>
            <person name="Sarris P.F."/>
        </authorList>
    </citation>
    <scope>NUCLEOTIDE SEQUENCE</scope>
    <source>
        <strain evidence="1">PFS-102/07</strain>
        <tissue evidence="1">Leaf</tissue>
    </source>
</reference>
<dbReference type="EMBL" id="QGKY02001250">
    <property type="protein sequence ID" value="KAF2563260.1"/>
    <property type="molecule type" value="Genomic_DNA"/>
</dbReference>
<accession>A0A8S9HZR9</accession>
<sequence length="162" mass="18191">MVPHYTAQALSGDGVPRLGSLYGDPLVCYTSSTHSQGSFSLRFDKIQGQVYSSKDKKHCVPETIVRLKLDLHRCTYVVELSLVVFDLVIIAFSTTTTTTTVDGEAKVASEKTRDSVEICEMQILFRLHSDETMFDSWCLGDRWLGLFLSGRVKDPSLTYRPM</sequence>
<proteinExistence type="predicted"/>
<evidence type="ECO:0000313" key="1">
    <source>
        <dbReference type="EMBL" id="KAF2563260.1"/>
    </source>
</evidence>
<name>A0A8S9HZR9_BRACR</name>
<comment type="caution">
    <text evidence="1">The sequence shown here is derived from an EMBL/GenBank/DDBJ whole genome shotgun (WGS) entry which is preliminary data.</text>
</comment>